<name>A0A3B4TIP9_SERDU</name>
<reference evidence="1" key="2">
    <citation type="submission" date="2025-09" db="UniProtKB">
        <authorList>
            <consortium name="Ensembl"/>
        </authorList>
    </citation>
    <scope>IDENTIFICATION</scope>
</reference>
<dbReference type="Proteomes" id="UP000261420">
    <property type="component" value="Unplaced"/>
</dbReference>
<evidence type="ECO:0000313" key="1">
    <source>
        <dbReference type="Ensembl" id="ENSSDUP00000006081.1"/>
    </source>
</evidence>
<evidence type="ECO:0000313" key="2">
    <source>
        <dbReference type="Proteomes" id="UP000261420"/>
    </source>
</evidence>
<protein>
    <submittedName>
        <fullName evidence="1">Uncharacterized protein</fullName>
    </submittedName>
</protein>
<organism evidence="1 2">
    <name type="scientific">Seriola dumerili</name>
    <name type="common">Greater amberjack</name>
    <name type="synonym">Caranx dumerili</name>
    <dbReference type="NCBI Taxonomy" id="41447"/>
    <lineage>
        <taxon>Eukaryota</taxon>
        <taxon>Metazoa</taxon>
        <taxon>Chordata</taxon>
        <taxon>Craniata</taxon>
        <taxon>Vertebrata</taxon>
        <taxon>Euteleostomi</taxon>
        <taxon>Actinopterygii</taxon>
        <taxon>Neopterygii</taxon>
        <taxon>Teleostei</taxon>
        <taxon>Neoteleostei</taxon>
        <taxon>Acanthomorphata</taxon>
        <taxon>Carangaria</taxon>
        <taxon>Carangiformes</taxon>
        <taxon>Carangidae</taxon>
        <taxon>Seriola</taxon>
    </lineage>
</organism>
<keyword evidence="2" id="KW-1185">Reference proteome</keyword>
<reference evidence="1" key="1">
    <citation type="submission" date="2025-08" db="UniProtKB">
        <authorList>
            <consortium name="Ensembl"/>
        </authorList>
    </citation>
    <scope>IDENTIFICATION</scope>
</reference>
<accession>A0A3B4TIP9</accession>
<dbReference type="Ensembl" id="ENSSDUT00000006206.1">
    <property type="protein sequence ID" value="ENSSDUP00000006081.1"/>
    <property type="gene ID" value="ENSSDUG00000004487.1"/>
</dbReference>
<sequence>MVTSSSKLQTCRTVHGVSQHENIIPKVKWGGRSFKVWGFAVSGPGFCHGLLQDNVRVAVHQLRRL</sequence>
<dbReference type="AlphaFoldDB" id="A0A3B4TIP9"/>
<proteinExistence type="predicted"/>